<proteinExistence type="predicted"/>
<dbReference type="KEGG" id="aacx:DEACI_1444"/>
<sequence length="69" mass="7357">MAILLLSVNSAEIRQGLGPGEHGIQGVLIPKVKVGELLEEVTQISEGIQSIFLRHFYNAVNRSASLGSA</sequence>
<evidence type="ECO:0000313" key="2">
    <source>
        <dbReference type="EMBL" id="CEJ08639.1"/>
    </source>
</evidence>
<dbReference type="AlphaFoldDB" id="A0A8S0WX78"/>
<dbReference type="Proteomes" id="UP001071230">
    <property type="component" value="Unassembled WGS sequence"/>
</dbReference>
<protein>
    <submittedName>
        <fullName evidence="1">Uncharacterized protein</fullName>
    </submittedName>
</protein>
<organism evidence="1">
    <name type="scientific">Acididesulfobacillus acetoxydans</name>
    <dbReference type="NCBI Taxonomy" id="1561005"/>
    <lineage>
        <taxon>Bacteria</taxon>
        <taxon>Bacillati</taxon>
        <taxon>Bacillota</taxon>
        <taxon>Clostridia</taxon>
        <taxon>Eubacteriales</taxon>
        <taxon>Peptococcaceae</taxon>
        <taxon>Acididesulfobacillus</taxon>
    </lineage>
</organism>
<keyword evidence="3" id="KW-1185">Reference proteome</keyword>
<evidence type="ECO:0000313" key="3">
    <source>
        <dbReference type="Proteomes" id="UP001071230"/>
    </source>
</evidence>
<accession>A0A8S0WX78</accession>
<reference evidence="2" key="1">
    <citation type="submission" date="2014-11" db="EMBL/GenBank/DDBJ databases">
        <authorList>
            <person name="Hornung B.V."/>
        </authorList>
    </citation>
    <scope>NUCLEOTIDE SEQUENCE</scope>
    <source>
        <strain evidence="2">INE</strain>
    </source>
</reference>
<dbReference type="EMBL" id="CDGJ01000085">
    <property type="protein sequence ID" value="CEJ08639.1"/>
    <property type="molecule type" value="Genomic_DNA"/>
</dbReference>
<dbReference type="EMBL" id="LR746496">
    <property type="protein sequence ID" value="CAA7600791.1"/>
    <property type="molecule type" value="Genomic_DNA"/>
</dbReference>
<evidence type="ECO:0000313" key="1">
    <source>
        <dbReference type="EMBL" id="CAA7600791.1"/>
    </source>
</evidence>
<name>A0A8S0WX78_9FIRM</name>
<reference evidence="1" key="2">
    <citation type="submission" date="2020-01" db="EMBL/GenBank/DDBJ databases">
        <authorList>
            <person name="Hornung B."/>
        </authorList>
    </citation>
    <scope>NUCLEOTIDE SEQUENCE</scope>
    <source>
        <strain evidence="1">PacBioINE</strain>
    </source>
</reference>
<gene>
    <name evidence="1" type="ORF">DEACI_1444</name>
    <name evidence="2" type="ORF">DEACI_3118</name>
</gene>
<dbReference type="Proteomes" id="UP000836597">
    <property type="component" value="Chromosome"/>
</dbReference>